<comment type="subunit">
    <text evidence="8">Forms with ALG13 the active heterodimeric UDP-N-acetylglucosamine transferase complex.</text>
</comment>
<dbReference type="Gene3D" id="3.40.50.2000">
    <property type="entry name" value="Glycogen Phosphorylase B"/>
    <property type="match status" value="1"/>
</dbReference>
<dbReference type="PANTHER" id="PTHR12154">
    <property type="entry name" value="GLYCOSYL TRANSFERASE-RELATED"/>
    <property type="match status" value="1"/>
</dbReference>
<keyword evidence="7 11" id="KW-0472">Membrane</keyword>
<evidence type="ECO:0000256" key="11">
    <source>
        <dbReference type="SAM" id="Phobius"/>
    </source>
</evidence>
<protein>
    <recommendedName>
        <fullName evidence="3">UDP-N-acetylglucosamine transferase subunit ALG14</fullName>
    </recommendedName>
    <alternativeName>
        <fullName evidence="10">Asparagine-linked glycosylation 14 homolog</fullName>
    </alternativeName>
    <alternativeName>
        <fullName evidence="9">UDP-N-acetylglucosamine transferase subunit alg14</fullName>
    </alternativeName>
</protein>
<dbReference type="Pfam" id="PF08660">
    <property type="entry name" value="Alg14"/>
    <property type="match status" value="1"/>
</dbReference>
<comment type="similarity">
    <text evidence="2">Belongs to the ALG14 family.</text>
</comment>
<reference evidence="12" key="3">
    <citation type="submission" date="2025-09" db="UniProtKB">
        <authorList>
            <consortium name="Ensembl"/>
        </authorList>
    </citation>
    <scope>IDENTIFICATION</scope>
</reference>
<comment type="subcellular location">
    <subcellularLocation>
        <location evidence="1">Endoplasmic reticulum membrane</location>
        <topology evidence="1">Single-pass membrane protein</topology>
    </subcellularLocation>
</comment>
<dbReference type="GO" id="GO:0043541">
    <property type="term" value="C:UDP-N-acetylglucosamine transferase complex"/>
    <property type="evidence" value="ECO:0007669"/>
    <property type="project" value="TreeGrafter"/>
</dbReference>
<evidence type="ECO:0000256" key="4">
    <source>
        <dbReference type="ARBA" id="ARBA00022692"/>
    </source>
</evidence>
<reference evidence="12" key="2">
    <citation type="submission" date="2025-08" db="UniProtKB">
        <authorList>
            <consortium name="Ensembl"/>
        </authorList>
    </citation>
    <scope>IDENTIFICATION</scope>
</reference>
<evidence type="ECO:0000256" key="5">
    <source>
        <dbReference type="ARBA" id="ARBA00022824"/>
    </source>
</evidence>
<evidence type="ECO:0000256" key="3">
    <source>
        <dbReference type="ARBA" id="ARBA00017467"/>
    </source>
</evidence>
<keyword evidence="13" id="KW-1185">Reference proteome</keyword>
<evidence type="ECO:0000256" key="6">
    <source>
        <dbReference type="ARBA" id="ARBA00022989"/>
    </source>
</evidence>
<dbReference type="AlphaFoldDB" id="A0A8C7QM54"/>
<evidence type="ECO:0000256" key="8">
    <source>
        <dbReference type="ARBA" id="ARBA00063014"/>
    </source>
</evidence>
<dbReference type="Ensembl" id="ENSOMYT00000043079.2">
    <property type="protein sequence ID" value="ENSOMYP00000039468.2"/>
    <property type="gene ID" value="ENSOMYG00000018306.2"/>
</dbReference>
<reference evidence="12" key="1">
    <citation type="submission" date="2020-07" db="EMBL/GenBank/DDBJ databases">
        <title>A long reads based de novo assembly of the rainbow trout Arlee double haploid line genome.</title>
        <authorList>
            <person name="Gao G."/>
            <person name="Palti Y."/>
        </authorList>
    </citation>
    <scope>NUCLEOTIDE SEQUENCE [LARGE SCALE GENOMIC DNA]</scope>
</reference>
<feature type="transmembrane region" description="Helical" evidence="11">
    <location>
        <begin position="134"/>
        <end position="153"/>
    </location>
</feature>
<dbReference type="GO" id="GO:0006488">
    <property type="term" value="P:dolichol-linked oligosaccharide biosynthetic process"/>
    <property type="evidence" value="ECO:0007669"/>
    <property type="project" value="InterPro"/>
</dbReference>
<proteinExistence type="inferred from homology"/>
<dbReference type="GO" id="GO:0004577">
    <property type="term" value="F:N-acetylglucosaminyldiphosphodolichol N-acetylglucosaminyltransferase activity"/>
    <property type="evidence" value="ECO:0007669"/>
    <property type="project" value="TreeGrafter"/>
</dbReference>
<feature type="transmembrane region" description="Helical" evidence="11">
    <location>
        <begin position="165"/>
        <end position="184"/>
    </location>
</feature>
<name>A0A8C7QM54_ONCMY</name>
<dbReference type="InterPro" id="IPR013969">
    <property type="entry name" value="Oligosacch_biosynth_Alg14"/>
</dbReference>
<dbReference type="GeneTree" id="ENSGT00390000002579"/>
<evidence type="ECO:0000256" key="9">
    <source>
        <dbReference type="ARBA" id="ARBA00067533"/>
    </source>
</evidence>
<dbReference type="Proteomes" id="UP000694395">
    <property type="component" value="Chromosome 15"/>
</dbReference>
<keyword evidence="4 11" id="KW-0812">Transmembrane</keyword>
<organism evidence="12 13">
    <name type="scientific">Oncorhynchus mykiss</name>
    <name type="common">Rainbow trout</name>
    <name type="synonym">Salmo gairdneri</name>
    <dbReference type="NCBI Taxonomy" id="8022"/>
    <lineage>
        <taxon>Eukaryota</taxon>
        <taxon>Metazoa</taxon>
        <taxon>Chordata</taxon>
        <taxon>Craniata</taxon>
        <taxon>Vertebrata</taxon>
        <taxon>Euteleostomi</taxon>
        <taxon>Actinopterygii</taxon>
        <taxon>Neopterygii</taxon>
        <taxon>Teleostei</taxon>
        <taxon>Protacanthopterygii</taxon>
        <taxon>Salmoniformes</taxon>
        <taxon>Salmonidae</taxon>
        <taxon>Salmoninae</taxon>
        <taxon>Oncorhynchus</taxon>
    </lineage>
</organism>
<evidence type="ECO:0000256" key="1">
    <source>
        <dbReference type="ARBA" id="ARBA00004389"/>
    </source>
</evidence>
<keyword evidence="6 11" id="KW-1133">Transmembrane helix</keyword>
<dbReference type="PANTHER" id="PTHR12154:SF4">
    <property type="entry name" value="UDP-N-ACETYLGLUCOSAMINE TRANSFERASE SUBUNIT ALG14 HOMOLOG"/>
    <property type="match status" value="1"/>
</dbReference>
<dbReference type="FunFam" id="3.40.50.2000:FF:000098">
    <property type="entry name" value="UDP-N-acetylglucosamine transferase subunit ALG14 homolog"/>
    <property type="match status" value="1"/>
</dbReference>
<evidence type="ECO:0000313" key="12">
    <source>
        <dbReference type="Ensembl" id="ENSOMYP00000039468.2"/>
    </source>
</evidence>
<keyword evidence="5" id="KW-0256">Endoplasmic reticulum</keyword>
<evidence type="ECO:0000256" key="10">
    <source>
        <dbReference type="ARBA" id="ARBA00075041"/>
    </source>
</evidence>
<evidence type="ECO:0000256" key="2">
    <source>
        <dbReference type="ARBA" id="ARBA00009731"/>
    </source>
</evidence>
<evidence type="ECO:0000256" key="7">
    <source>
        <dbReference type="ARBA" id="ARBA00023136"/>
    </source>
</evidence>
<sequence>MHNAFALRSNWSKRVSVVAIMAVLLGLFTGFCFTVICVIVRLLIVIRSGSKCKPGEKGPVCVLIVAGSGGHTTEILRLMESLSQSYSPRHYIIADTDKMSEDKIRTFENSKKDTGSKGQFTIQRIPRSREVRQSWSSSVISTLNALLYAVPLVFRLRPDMVLCNGPGTCVPLCAAGLLLGLLGLKRVLLVYVESICRVESLSLSGKILYHISDYFFVQWSTLKDKYPKSIYLGRIV</sequence>
<accession>A0A8C7QM54</accession>
<evidence type="ECO:0000313" key="13">
    <source>
        <dbReference type="Proteomes" id="UP000694395"/>
    </source>
</evidence>
<feature type="transmembrane region" description="Helical" evidence="11">
    <location>
        <begin position="20"/>
        <end position="44"/>
    </location>
</feature>